<gene>
    <name evidence="2" type="ORF">RJT34_03744</name>
</gene>
<protein>
    <submittedName>
        <fullName evidence="2">Uncharacterized protein</fullName>
    </submittedName>
</protein>
<evidence type="ECO:0000313" key="2">
    <source>
        <dbReference type="EMBL" id="KAK7319035.1"/>
    </source>
</evidence>
<dbReference type="Proteomes" id="UP001359559">
    <property type="component" value="Unassembled WGS sequence"/>
</dbReference>
<comment type="caution">
    <text evidence="2">The sequence shown here is derived from an EMBL/GenBank/DDBJ whole genome shotgun (WGS) entry which is preliminary data.</text>
</comment>
<reference evidence="2 3" key="1">
    <citation type="submission" date="2024-01" db="EMBL/GenBank/DDBJ databases">
        <title>The genomes of 5 underutilized Papilionoideae crops provide insights into root nodulation and disease resistance.</title>
        <authorList>
            <person name="Yuan L."/>
        </authorList>
    </citation>
    <scope>NUCLEOTIDE SEQUENCE [LARGE SCALE GENOMIC DNA]</scope>
    <source>
        <strain evidence="2">LY-2023</strain>
        <tissue evidence="2">Leaf</tissue>
    </source>
</reference>
<evidence type="ECO:0000256" key="1">
    <source>
        <dbReference type="SAM" id="MobiDB-lite"/>
    </source>
</evidence>
<dbReference type="EMBL" id="JAYKXN010000001">
    <property type="protein sequence ID" value="KAK7319035.1"/>
    <property type="molecule type" value="Genomic_DNA"/>
</dbReference>
<name>A0AAN9KJZ5_CLITE</name>
<sequence>MCVVAGRLEEGEVEDAEGDDSDVSEEDQRLTSHRDEYTIAIKSVLEAYSGQRREASKPVLVRLILKFVGMY</sequence>
<dbReference type="AlphaFoldDB" id="A0AAN9KJZ5"/>
<accession>A0AAN9KJZ5</accession>
<evidence type="ECO:0000313" key="3">
    <source>
        <dbReference type="Proteomes" id="UP001359559"/>
    </source>
</evidence>
<proteinExistence type="predicted"/>
<organism evidence="2 3">
    <name type="scientific">Clitoria ternatea</name>
    <name type="common">Butterfly pea</name>
    <dbReference type="NCBI Taxonomy" id="43366"/>
    <lineage>
        <taxon>Eukaryota</taxon>
        <taxon>Viridiplantae</taxon>
        <taxon>Streptophyta</taxon>
        <taxon>Embryophyta</taxon>
        <taxon>Tracheophyta</taxon>
        <taxon>Spermatophyta</taxon>
        <taxon>Magnoliopsida</taxon>
        <taxon>eudicotyledons</taxon>
        <taxon>Gunneridae</taxon>
        <taxon>Pentapetalae</taxon>
        <taxon>rosids</taxon>
        <taxon>fabids</taxon>
        <taxon>Fabales</taxon>
        <taxon>Fabaceae</taxon>
        <taxon>Papilionoideae</taxon>
        <taxon>50 kb inversion clade</taxon>
        <taxon>NPAAA clade</taxon>
        <taxon>indigoferoid/millettioid clade</taxon>
        <taxon>Phaseoleae</taxon>
        <taxon>Clitoria</taxon>
    </lineage>
</organism>
<feature type="compositionally biased region" description="Acidic residues" evidence="1">
    <location>
        <begin position="11"/>
        <end position="25"/>
    </location>
</feature>
<keyword evidence="3" id="KW-1185">Reference proteome</keyword>
<feature type="region of interest" description="Disordered" evidence="1">
    <location>
        <begin position="1"/>
        <end position="31"/>
    </location>
</feature>